<dbReference type="HOGENOM" id="CLU_044409_0_1_1"/>
<dbReference type="EMBL" id="KK088426">
    <property type="protein sequence ID" value="EYE94357.1"/>
    <property type="molecule type" value="Genomic_DNA"/>
</dbReference>
<keyword evidence="5" id="KW-0560">Oxidoreductase</keyword>
<dbReference type="PROSITE" id="PS50244">
    <property type="entry name" value="S5A_REDUCTASE"/>
    <property type="match status" value="1"/>
</dbReference>
<dbReference type="GO" id="GO:0005789">
    <property type="term" value="C:endoplasmic reticulum membrane"/>
    <property type="evidence" value="ECO:0007669"/>
    <property type="project" value="UniProtKB-SubCell"/>
</dbReference>
<dbReference type="GO" id="GO:0102389">
    <property type="term" value="F:polyprenol reductase activity"/>
    <property type="evidence" value="ECO:0007669"/>
    <property type="project" value="UniProtKB-UniRule"/>
</dbReference>
<dbReference type="OrthoDB" id="541710at2759"/>
<dbReference type="InterPro" id="IPR039698">
    <property type="entry name" value="Dfg10/SRD5A3"/>
</dbReference>
<keyword evidence="3 5" id="KW-1133">Transmembrane helix</keyword>
<keyword evidence="5" id="KW-0256">Endoplasmic reticulum</keyword>
<dbReference type="EC" id="1.3.1.94" evidence="5"/>
<protein>
    <recommendedName>
        <fullName evidence="5">Polyprenal reductase</fullName>
        <ecNumber evidence="5">1.3.1.94</ecNumber>
    </recommendedName>
</protein>
<dbReference type="GeneID" id="63699576"/>
<feature type="transmembrane region" description="Helical" evidence="5">
    <location>
        <begin position="22"/>
        <end position="43"/>
    </location>
</feature>
<dbReference type="PANTHER" id="PTHR14624:SF0">
    <property type="entry name" value="POLYPRENOL REDUCTASE"/>
    <property type="match status" value="1"/>
</dbReference>
<dbReference type="GO" id="GO:0003865">
    <property type="term" value="F:3-oxo-5-alpha-steroid 4-dehydrogenase activity"/>
    <property type="evidence" value="ECO:0007669"/>
    <property type="project" value="TreeGrafter"/>
</dbReference>
<comment type="catalytic activity">
    <reaction evidence="5">
        <text>a di-trans,poly-cis-dolichal + NADP(+) = a di-trans,poly-cis-polyprenal + NADPH + H(+)</text>
        <dbReference type="Rhea" id="RHEA:80727"/>
        <dbReference type="Rhea" id="RHEA-COMP:19536"/>
        <dbReference type="Rhea" id="RHEA-COMP:19537"/>
        <dbReference type="ChEBI" id="CHEBI:15378"/>
        <dbReference type="ChEBI" id="CHEBI:57783"/>
        <dbReference type="ChEBI" id="CHEBI:58349"/>
        <dbReference type="ChEBI" id="CHEBI:231623"/>
        <dbReference type="ChEBI" id="CHEBI:231637"/>
        <dbReference type="EC" id="1.3.1.94"/>
    </reaction>
    <physiologicalReaction direction="right-to-left" evidence="5">
        <dbReference type="Rhea" id="RHEA:80729"/>
    </physiologicalReaction>
</comment>
<organism evidence="7 8">
    <name type="scientific">Aspergillus ruber (strain CBS 135680)</name>
    <dbReference type="NCBI Taxonomy" id="1388766"/>
    <lineage>
        <taxon>Eukaryota</taxon>
        <taxon>Fungi</taxon>
        <taxon>Dikarya</taxon>
        <taxon>Ascomycota</taxon>
        <taxon>Pezizomycotina</taxon>
        <taxon>Eurotiomycetes</taxon>
        <taxon>Eurotiomycetidae</taxon>
        <taxon>Eurotiales</taxon>
        <taxon>Aspergillaceae</taxon>
        <taxon>Aspergillus</taxon>
        <taxon>Aspergillus subgen. Aspergillus</taxon>
    </lineage>
</organism>
<dbReference type="InterPro" id="IPR001104">
    <property type="entry name" value="3-oxo-5_a-steroid_4-DH_C"/>
</dbReference>
<feature type="transmembrane region" description="Helical" evidence="5">
    <location>
        <begin position="170"/>
        <end position="190"/>
    </location>
</feature>
<keyword evidence="4 5" id="KW-0472">Membrane</keyword>
<evidence type="ECO:0000256" key="2">
    <source>
        <dbReference type="ARBA" id="ARBA00022692"/>
    </source>
</evidence>
<dbReference type="GO" id="GO:0006488">
    <property type="term" value="P:dolichol-linked oligosaccharide biosynthetic process"/>
    <property type="evidence" value="ECO:0007669"/>
    <property type="project" value="UniProtKB-UniRule"/>
</dbReference>
<comment type="function">
    <text evidence="5">Plays a key role in early steps of protein N-linked glycosylation by being involved in the conversion of polyprenol into dolichol. Acts as a polyprenal reductase that mediates the reduction of polyprenal into dolichal in a NADP-dependent mechanism. Dolichols are required for the synthesis of dolichol-linked monosaccharides and the oligosaccharide precursor used for N-glycosylation.</text>
</comment>
<keyword evidence="2 5" id="KW-0812">Transmembrane</keyword>
<dbReference type="Pfam" id="PF02544">
    <property type="entry name" value="Steroid_dh"/>
    <property type="match status" value="1"/>
</dbReference>
<accession>A0A017SBN2</accession>
<feature type="domain" description="3-oxo-5-alpha-steroid 4-dehydrogenase C-terminal" evidence="6">
    <location>
        <begin position="213"/>
        <end position="324"/>
    </location>
</feature>
<evidence type="ECO:0000313" key="8">
    <source>
        <dbReference type="Proteomes" id="UP000019804"/>
    </source>
</evidence>
<dbReference type="AlphaFoldDB" id="A0A017SBN2"/>
<keyword evidence="5" id="KW-0521">NADP</keyword>
<feature type="transmembrane region" description="Helical" evidence="5">
    <location>
        <begin position="93"/>
        <end position="110"/>
    </location>
</feature>
<dbReference type="UniPathway" id="UPA00378"/>
<dbReference type="GO" id="GO:0160198">
    <property type="term" value="F:polyprenal reductase activity"/>
    <property type="evidence" value="ECO:0007669"/>
    <property type="project" value="UniProtKB-EC"/>
</dbReference>
<feature type="transmembrane region" description="Helical" evidence="5">
    <location>
        <begin position="279"/>
        <end position="299"/>
    </location>
</feature>
<dbReference type="RefSeq" id="XP_040638045.1">
    <property type="nucleotide sequence ID" value="XM_040784452.1"/>
</dbReference>
<feature type="transmembrane region" description="Helical" evidence="5">
    <location>
        <begin position="250"/>
        <end position="273"/>
    </location>
</feature>
<proteinExistence type="inferred from homology"/>
<evidence type="ECO:0000256" key="5">
    <source>
        <dbReference type="RuleBase" id="RU367081"/>
    </source>
</evidence>
<name>A0A017SBN2_ASPRC</name>
<comment type="similarity">
    <text evidence="5">Belongs to the steroid 5-alpha reductase family. Polyprenal reductase subfamily.</text>
</comment>
<comment type="pathway">
    <text evidence="5">Protein modification; protein glycosylation.</text>
</comment>
<dbReference type="PANTHER" id="PTHR14624">
    <property type="entry name" value="DFG10 PROTEIN"/>
    <property type="match status" value="1"/>
</dbReference>
<gene>
    <name evidence="7" type="ORF">EURHEDRAFT_457695</name>
</gene>
<evidence type="ECO:0000313" key="7">
    <source>
        <dbReference type="EMBL" id="EYE94357.1"/>
    </source>
</evidence>
<sequence>MDRLSALVDGFLASTHSDAVDALRAFFLFGACTVLTLNLFAPLRSRFITYGARAASSSSTTTETQKPSSNDTRTSLVTRVLDILQSLQVPHSYFMQFYVVSILSSIFWLAQLLLRGSVFHAVTARINPEHLQSSMSVNQAILCWVLMVVHSGRRLAECCVFSKPSASRMWFVHWLLGISFYLAATVAVWIEGAGALRSHELTLDHVKITNAPSLRTFICLPLFLLASGLQHDCHHYLFSLKKYTLPIHPLFNIIVSPHYTAECGIYLSLAFLAAPSGEMVNKTLLSCLAFVAMNLGVTAGTSKEWYMQKFGEDSVRGKWKMIPGTY</sequence>
<evidence type="ECO:0000259" key="6">
    <source>
        <dbReference type="Pfam" id="PF02544"/>
    </source>
</evidence>
<evidence type="ECO:0000256" key="4">
    <source>
        <dbReference type="ARBA" id="ARBA00023136"/>
    </source>
</evidence>
<evidence type="ECO:0000256" key="1">
    <source>
        <dbReference type="ARBA" id="ARBA00004127"/>
    </source>
</evidence>
<dbReference type="Proteomes" id="UP000019804">
    <property type="component" value="Unassembled WGS sequence"/>
</dbReference>
<dbReference type="STRING" id="1388766.A0A017SBN2"/>
<dbReference type="GO" id="GO:0016095">
    <property type="term" value="P:polyprenol catabolic process"/>
    <property type="evidence" value="ECO:0007669"/>
    <property type="project" value="UniProtKB-UniRule"/>
</dbReference>
<evidence type="ECO:0000256" key="3">
    <source>
        <dbReference type="ARBA" id="ARBA00022989"/>
    </source>
</evidence>
<keyword evidence="8" id="KW-1185">Reference proteome</keyword>
<comment type="subcellular location">
    <subcellularLocation>
        <location evidence="1">Endomembrane system</location>
        <topology evidence="1">Multi-pass membrane protein</topology>
    </subcellularLocation>
    <subcellularLocation>
        <location evidence="5">Endoplasmic reticulum membrane</location>
    </subcellularLocation>
</comment>
<reference evidence="8" key="1">
    <citation type="journal article" date="2014" name="Nat. Commun.">
        <title>Genomic adaptations of the halophilic Dead Sea filamentous fungus Eurotium rubrum.</title>
        <authorList>
            <person name="Kis-Papo T."/>
            <person name="Weig A.R."/>
            <person name="Riley R."/>
            <person name="Persoh D."/>
            <person name="Salamov A."/>
            <person name="Sun H."/>
            <person name="Lipzen A."/>
            <person name="Wasser S.P."/>
            <person name="Rambold G."/>
            <person name="Grigoriev I.V."/>
            <person name="Nevo E."/>
        </authorList>
    </citation>
    <scope>NUCLEOTIDE SEQUENCE [LARGE SCALE GENOMIC DNA]</scope>
    <source>
        <strain evidence="8">CBS 135680</strain>
    </source>
</reference>
<feature type="transmembrane region" description="Helical" evidence="5">
    <location>
        <begin position="210"/>
        <end position="229"/>
    </location>
</feature>